<accession>A0A2U1QCH0</accession>
<dbReference type="InterPro" id="IPR011009">
    <property type="entry name" value="Kinase-like_dom_sf"/>
</dbReference>
<dbReference type="Gene3D" id="3.30.200.20">
    <property type="entry name" value="Phosphorylase Kinase, domain 1"/>
    <property type="match status" value="1"/>
</dbReference>
<comment type="caution">
    <text evidence="1">The sequence shown here is derived from an EMBL/GenBank/DDBJ whole genome shotgun (WGS) entry which is preliminary data.</text>
</comment>
<gene>
    <name evidence="1" type="ORF">CTI12_AA047120</name>
</gene>
<dbReference type="EMBL" id="PKPP01000222">
    <property type="protein sequence ID" value="PWA95709.1"/>
    <property type="molecule type" value="Genomic_DNA"/>
</dbReference>
<organism evidence="1 2">
    <name type="scientific">Artemisia annua</name>
    <name type="common">Sweet wormwood</name>
    <dbReference type="NCBI Taxonomy" id="35608"/>
    <lineage>
        <taxon>Eukaryota</taxon>
        <taxon>Viridiplantae</taxon>
        <taxon>Streptophyta</taxon>
        <taxon>Embryophyta</taxon>
        <taxon>Tracheophyta</taxon>
        <taxon>Spermatophyta</taxon>
        <taxon>Magnoliopsida</taxon>
        <taxon>eudicotyledons</taxon>
        <taxon>Gunneridae</taxon>
        <taxon>Pentapetalae</taxon>
        <taxon>asterids</taxon>
        <taxon>campanulids</taxon>
        <taxon>Asterales</taxon>
        <taxon>Asteraceae</taxon>
        <taxon>Asteroideae</taxon>
        <taxon>Anthemideae</taxon>
        <taxon>Artemisiinae</taxon>
        <taxon>Artemisia</taxon>
    </lineage>
</organism>
<keyword evidence="2" id="KW-1185">Reference proteome</keyword>
<dbReference type="SUPFAM" id="SSF56112">
    <property type="entry name" value="Protein kinase-like (PK-like)"/>
    <property type="match status" value="1"/>
</dbReference>
<evidence type="ECO:0000313" key="1">
    <source>
        <dbReference type="EMBL" id="PWA95709.1"/>
    </source>
</evidence>
<protein>
    <submittedName>
        <fullName evidence="1">C2 domain-containing protein</fullName>
    </submittedName>
</protein>
<dbReference type="STRING" id="35608.A0A2U1QCH0"/>
<name>A0A2U1QCH0_ARTAN</name>
<proteinExistence type="predicted"/>
<sequence length="180" mass="19524">MEVDRYVQLKQQLIEVGEKLSRPPHVIHELLLVLDLEEIKSATNNFDDSQVIGAGGFGKVYKGELSHSEGKSMGEMNKGFFNKKNTNVPSGNGDDVPSVRSVQQSDVSDHVPEQVKPVSLENVEAVNTVELDMVDGVTDVGGNVDVNEAAGSLEPNGATQTNECGFEPSNHFIIPFVFRA</sequence>
<dbReference type="Proteomes" id="UP000245207">
    <property type="component" value="Unassembled WGS sequence"/>
</dbReference>
<evidence type="ECO:0000313" key="2">
    <source>
        <dbReference type="Proteomes" id="UP000245207"/>
    </source>
</evidence>
<reference evidence="1 2" key="1">
    <citation type="journal article" date="2018" name="Mol. Plant">
        <title>The genome of Artemisia annua provides insight into the evolution of Asteraceae family and artemisinin biosynthesis.</title>
        <authorList>
            <person name="Shen Q."/>
            <person name="Zhang L."/>
            <person name="Liao Z."/>
            <person name="Wang S."/>
            <person name="Yan T."/>
            <person name="Shi P."/>
            <person name="Liu M."/>
            <person name="Fu X."/>
            <person name="Pan Q."/>
            <person name="Wang Y."/>
            <person name="Lv Z."/>
            <person name="Lu X."/>
            <person name="Zhang F."/>
            <person name="Jiang W."/>
            <person name="Ma Y."/>
            <person name="Chen M."/>
            <person name="Hao X."/>
            <person name="Li L."/>
            <person name="Tang Y."/>
            <person name="Lv G."/>
            <person name="Zhou Y."/>
            <person name="Sun X."/>
            <person name="Brodelius P.E."/>
            <person name="Rose J.K.C."/>
            <person name="Tang K."/>
        </authorList>
    </citation>
    <scope>NUCLEOTIDE SEQUENCE [LARGE SCALE GENOMIC DNA]</scope>
    <source>
        <strain evidence="2">cv. Huhao1</strain>
        <tissue evidence="1">Leaf</tissue>
    </source>
</reference>
<dbReference type="AlphaFoldDB" id="A0A2U1QCH0"/>